<dbReference type="AlphaFoldDB" id="E5A5Q9"/>
<dbReference type="Gene3D" id="3.30.70.100">
    <property type="match status" value="1"/>
</dbReference>
<dbReference type="PROSITE" id="PS51502">
    <property type="entry name" value="S_R_A_B_BARREL"/>
    <property type="match status" value="1"/>
</dbReference>
<gene>
    <name evidence="2" type="ORF">LEMA_P081960.1</name>
</gene>
<name>E5A5Q9_LEPMJ</name>
<dbReference type="SMART" id="SM00886">
    <property type="entry name" value="Dabb"/>
    <property type="match status" value="1"/>
</dbReference>
<dbReference type="Proteomes" id="UP000002668">
    <property type="component" value="Genome"/>
</dbReference>
<proteinExistence type="predicted"/>
<evidence type="ECO:0000313" key="2">
    <source>
        <dbReference type="EMBL" id="CBX98957.1"/>
    </source>
</evidence>
<dbReference type="InterPro" id="IPR011008">
    <property type="entry name" value="Dimeric_a/b-barrel"/>
</dbReference>
<dbReference type="STRING" id="985895.E5A5Q9"/>
<dbReference type="Pfam" id="PF07876">
    <property type="entry name" value="Dabb"/>
    <property type="match status" value="1"/>
</dbReference>
<dbReference type="VEuPathDB" id="FungiDB:LEMA_P081960.1"/>
<evidence type="ECO:0000259" key="1">
    <source>
        <dbReference type="PROSITE" id="PS51502"/>
    </source>
</evidence>
<keyword evidence="3" id="KW-1185">Reference proteome</keyword>
<dbReference type="SUPFAM" id="SSF54909">
    <property type="entry name" value="Dimeric alpha+beta barrel"/>
    <property type="match status" value="1"/>
</dbReference>
<dbReference type="OrthoDB" id="42919at2759"/>
<organism evidence="3">
    <name type="scientific">Leptosphaeria maculans (strain JN3 / isolate v23.1.3 / race Av1-4-5-6-7-8)</name>
    <name type="common">Blackleg fungus</name>
    <name type="synonym">Phoma lingam</name>
    <dbReference type="NCBI Taxonomy" id="985895"/>
    <lineage>
        <taxon>Eukaryota</taxon>
        <taxon>Fungi</taxon>
        <taxon>Dikarya</taxon>
        <taxon>Ascomycota</taxon>
        <taxon>Pezizomycotina</taxon>
        <taxon>Dothideomycetes</taxon>
        <taxon>Pleosporomycetidae</taxon>
        <taxon>Pleosporales</taxon>
        <taxon>Pleosporineae</taxon>
        <taxon>Leptosphaeriaceae</taxon>
        <taxon>Plenodomus</taxon>
        <taxon>Plenodomus lingam/Leptosphaeria maculans species complex</taxon>
    </lineage>
</organism>
<sequence length="103" mass="11806">MPFYQMSFFKFKPDADPALIQEWLAISKTMPEKIPCVRSLVAGRPAGQFKHLAKGWDVAACIELDNAESPKEFQEHPEHVRPRELSAQICDRNETVSIMFEVE</sequence>
<dbReference type="InParanoid" id="E5A5Q9"/>
<feature type="domain" description="Stress-response A/B barrel" evidence="1">
    <location>
        <begin position="3"/>
        <end position="98"/>
    </location>
</feature>
<protein>
    <submittedName>
        <fullName evidence="2">Similar to stress responsive A/B barrel domain protein</fullName>
    </submittedName>
</protein>
<dbReference type="EMBL" id="FP929134">
    <property type="protein sequence ID" value="CBX98957.1"/>
    <property type="molecule type" value="Genomic_DNA"/>
</dbReference>
<evidence type="ECO:0000313" key="3">
    <source>
        <dbReference type="Proteomes" id="UP000002668"/>
    </source>
</evidence>
<dbReference type="InterPro" id="IPR013097">
    <property type="entry name" value="Dabb"/>
</dbReference>
<accession>E5A5Q9</accession>
<dbReference type="OMA" id="ICDRNET"/>
<dbReference type="HOGENOM" id="CLU_080664_6_1_1"/>
<reference evidence="3" key="1">
    <citation type="journal article" date="2011" name="Nat. Commun.">
        <title>Effector diversification within compartments of the Leptosphaeria maculans genome affected by Repeat-Induced Point mutations.</title>
        <authorList>
            <person name="Rouxel T."/>
            <person name="Grandaubert J."/>
            <person name="Hane J.K."/>
            <person name="Hoede C."/>
            <person name="van de Wouw A.P."/>
            <person name="Couloux A."/>
            <person name="Dominguez V."/>
            <person name="Anthouard V."/>
            <person name="Bally P."/>
            <person name="Bourras S."/>
            <person name="Cozijnsen A.J."/>
            <person name="Ciuffetti L.M."/>
            <person name="Degrave A."/>
            <person name="Dilmaghani A."/>
            <person name="Duret L."/>
            <person name="Fudal I."/>
            <person name="Goodwin S.B."/>
            <person name="Gout L."/>
            <person name="Glaser N."/>
            <person name="Linglin J."/>
            <person name="Kema G.H.J."/>
            <person name="Lapalu N."/>
            <person name="Lawrence C.B."/>
            <person name="May K."/>
            <person name="Meyer M."/>
            <person name="Ollivier B."/>
            <person name="Poulain J."/>
            <person name="Schoch C.L."/>
            <person name="Simon A."/>
            <person name="Spatafora J.W."/>
            <person name="Stachowiak A."/>
            <person name="Turgeon B.G."/>
            <person name="Tyler B.M."/>
            <person name="Vincent D."/>
            <person name="Weissenbach J."/>
            <person name="Amselem J."/>
            <person name="Quesneville H."/>
            <person name="Oliver R.P."/>
            <person name="Wincker P."/>
            <person name="Balesdent M.-H."/>
            <person name="Howlett B.J."/>
        </authorList>
    </citation>
    <scope>NUCLEOTIDE SEQUENCE [LARGE SCALE GENOMIC DNA]</scope>
    <source>
        <strain evidence="3">JN3 / isolate v23.1.3 / race Av1-4-5-6-7-8</strain>
    </source>
</reference>